<dbReference type="InterPro" id="IPR001650">
    <property type="entry name" value="Helicase_C-like"/>
</dbReference>
<dbReference type="InterPro" id="IPR003593">
    <property type="entry name" value="AAA+_ATPase"/>
</dbReference>
<dbReference type="SMART" id="SM00847">
    <property type="entry name" value="HA2"/>
    <property type="match status" value="1"/>
</dbReference>
<organism evidence="8 10">
    <name type="scientific">Cryobacterium roopkundense</name>
    <dbReference type="NCBI Taxonomy" id="1001240"/>
    <lineage>
        <taxon>Bacteria</taxon>
        <taxon>Bacillati</taxon>
        <taxon>Actinomycetota</taxon>
        <taxon>Actinomycetes</taxon>
        <taxon>Micrococcales</taxon>
        <taxon>Microbacteriaceae</taxon>
        <taxon>Cryobacterium</taxon>
    </lineage>
</organism>
<evidence type="ECO:0000313" key="9">
    <source>
        <dbReference type="EMBL" id="MBB5639810.1"/>
    </source>
</evidence>
<dbReference type="PROSITE" id="PS51194">
    <property type="entry name" value="HELICASE_CTER"/>
    <property type="match status" value="1"/>
</dbReference>
<dbReference type="EMBL" id="JACHBQ010000001">
    <property type="protein sequence ID" value="MBB5639810.1"/>
    <property type="molecule type" value="Genomic_DNA"/>
</dbReference>
<feature type="domain" description="Helicase C-terminal" evidence="7">
    <location>
        <begin position="225"/>
        <end position="401"/>
    </location>
</feature>
<keyword evidence="10" id="KW-1185">Reference proteome</keyword>
<dbReference type="InterPro" id="IPR007502">
    <property type="entry name" value="Helicase-assoc_dom"/>
</dbReference>
<evidence type="ECO:0000313" key="11">
    <source>
        <dbReference type="Proteomes" id="UP000561726"/>
    </source>
</evidence>
<dbReference type="SMART" id="SM00382">
    <property type="entry name" value="AAA"/>
    <property type="match status" value="1"/>
</dbReference>
<feature type="domain" description="Helicase ATP-binding" evidence="6">
    <location>
        <begin position="22"/>
        <end position="182"/>
    </location>
</feature>
<dbReference type="GO" id="GO:0005524">
    <property type="term" value="F:ATP binding"/>
    <property type="evidence" value="ECO:0007669"/>
    <property type="project" value="UniProtKB-KW"/>
</dbReference>
<dbReference type="InterPro" id="IPR024590">
    <property type="entry name" value="HrpA_C"/>
</dbReference>
<protein>
    <submittedName>
        <fullName evidence="8">ATP-dependent helicase</fullName>
    </submittedName>
    <submittedName>
        <fullName evidence="9">HrpA-like RNA helicase</fullName>
    </submittedName>
</protein>
<dbReference type="STRING" id="1001240.GY21_04580"/>
<evidence type="ECO:0000256" key="2">
    <source>
        <dbReference type="ARBA" id="ARBA00022801"/>
    </source>
</evidence>
<feature type="region of interest" description="Disordered" evidence="5">
    <location>
        <begin position="436"/>
        <end position="487"/>
    </location>
</feature>
<feature type="region of interest" description="Disordered" evidence="5">
    <location>
        <begin position="773"/>
        <end position="828"/>
    </location>
</feature>
<evidence type="ECO:0000313" key="8">
    <source>
        <dbReference type="EMBL" id="KGJ79615.1"/>
    </source>
</evidence>
<dbReference type="OrthoDB" id="9805617at2"/>
<dbReference type="EMBL" id="JPXF01000012">
    <property type="protein sequence ID" value="KGJ79615.1"/>
    <property type="molecule type" value="Genomic_DNA"/>
</dbReference>
<dbReference type="SMART" id="SM00490">
    <property type="entry name" value="HELICc"/>
    <property type="match status" value="1"/>
</dbReference>
<dbReference type="CDD" id="cd18791">
    <property type="entry name" value="SF2_C_RHA"/>
    <property type="match status" value="1"/>
</dbReference>
<dbReference type="GO" id="GO:0004386">
    <property type="term" value="F:helicase activity"/>
    <property type="evidence" value="ECO:0007669"/>
    <property type="project" value="UniProtKB-KW"/>
</dbReference>
<dbReference type="GO" id="GO:0016787">
    <property type="term" value="F:hydrolase activity"/>
    <property type="evidence" value="ECO:0007669"/>
    <property type="project" value="UniProtKB-KW"/>
</dbReference>
<dbReference type="Pfam" id="PF00271">
    <property type="entry name" value="Helicase_C"/>
    <property type="match status" value="1"/>
</dbReference>
<gene>
    <name evidence="9" type="ORF">BJ997_000358</name>
    <name evidence="8" type="ORF">GY21_04580</name>
</gene>
<accession>A0A099JNC0</accession>
<reference evidence="8 10" key="1">
    <citation type="submission" date="2014-08" db="EMBL/GenBank/DDBJ databases">
        <authorList>
            <person name="Sisinthy S."/>
        </authorList>
    </citation>
    <scope>NUCLEOTIDE SEQUENCE [LARGE SCALE GENOMIC DNA]</scope>
    <source>
        <strain evidence="8 10">RuG17</strain>
    </source>
</reference>
<dbReference type="PROSITE" id="PS51192">
    <property type="entry name" value="HELICASE_ATP_BIND_1"/>
    <property type="match status" value="1"/>
</dbReference>
<keyword evidence="1" id="KW-0547">Nucleotide-binding</keyword>
<dbReference type="SMART" id="SM00487">
    <property type="entry name" value="DEXDc"/>
    <property type="match status" value="1"/>
</dbReference>
<sequence length="1383" mass="151786">MEHVQITFPPELPVSQRREDIAHAIRDNQVVIVAGATGSGKTTQLPKICLELGRKNIGHTQPRRLAARTIAERIAEEMGQEVGGIVGYQVRFTDHVGPDTRIKLMTDGILLNEIHRDRMLRKYDTIIIDEAHERSLNIDFLLGYLRQLLPKRPELKLIITSATIDPQSFAKHFAAADGTPAPVVEVSGRTFPVEIRYRALVAEPGVEDDDTTDAAPPVDRDYIEGITAALDELERESNGDVLVFLSGETEIRDAADALQGKYARSASTNPTEVLPLYGRLSSADQHKVFQPSKVAGVRRRIVLATNVAETSLTVPGIRYVIDAGTARISRYSVRSKVQRLPIEAISQASGNQRSGRSGRTSDGIAIRLYSEEDFLRRDEYTEPEILRTNLAAVILQMISLGLGDIASFPFLTPPDSRNIKDGLDLLAELGAVEAAGAGRTKSSRGRRDEAGGPSSDVRAGDSGSDRDGAGPATRDGTGQKADAGPRLTRIGQQLAQLPIDPRFGRMVIESKKQGTSREVMAIVAGLTIQDPRERPLERRAQADQLHARFADPTSDFLTLLNLWNYLEKQQNELGSSAFRRLCKNEYLNYLRVREWQDVLRQLRQLAKPLGLHLGEPSTNPDGVHRSLLAGLLSHIGLKDVAKKDYVGARQQRFVLFPGSTLAKKQPQSVMSAELVETSRLFARMNAVVDPAWAEPLAGDLCKRSYSEPHWEMKQGAAVVYERVTLYGVPIVARRRVQFSRIDPAYARELFIRHALVEGEWDRASGARRPLVELVETPADTEADRGGRGPSRNERVSISADGGEASAGRGQGVGSAAARGGRPGQTGDPGMWAFERANAQLRAELAELEERTRRRDILFDDEAVFEFYQRRIPADVSSTKSFEGWWRKARLETPQLLTMTADALVAEDSPEIDEGVFPPSWQQGDQRLSLSYRFEPGEDDDGVTVQVPLALLARLSPTGFDWQVPGLRSELVAAMIKSLPKSIRRNVVPAADWAARLVNELPAQPGLVDAAQVSAPEDSFATTLAALIQKLTYVPVKASDFELDRVPSHLRMTFVVADERGRTVAAGKDLSELQRRLGSRARESVAAVSASIPKNAIERAGLTTWDLGELPRFLDTKQGDNTIRGYPTLIDDGTSVSIRMMSTEAEQARTLPAGVRRLLLLATPSPSAYVQNHLTGAEKMSLATSPYRGTQALFEDCLAACVDDVLYRVRPDGQVFMKAEFDTIRDRVSGVVMDSMFETVGLVARVLTASRATDKALKAATSMALLPALSDARAQLAGLVYPGFVLATGLPQLRHVPRYLAGITARIPKLVDNPGRDRVWMNETQAATTRFENAGGTIPLAADAAANLVRARWMIEELRISLFAQELKAAESVSLQRIQKVLAT</sequence>
<dbReference type="InterPro" id="IPR027417">
    <property type="entry name" value="P-loop_NTPase"/>
</dbReference>
<dbReference type="Gene3D" id="3.40.50.300">
    <property type="entry name" value="P-loop containing nucleotide triphosphate hydrolases"/>
    <property type="match status" value="2"/>
</dbReference>
<feature type="compositionally biased region" description="Basic and acidic residues" evidence="5">
    <location>
        <begin position="781"/>
        <end position="794"/>
    </location>
</feature>
<dbReference type="SUPFAM" id="SSF52540">
    <property type="entry name" value="P-loop containing nucleoside triphosphate hydrolases"/>
    <property type="match status" value="2"/>
</dbReference>
<dbReference type="Pfam" id="PF07717">
    <property type="entry name" value="OB_NTP_bind"/>
    <property type="match status" value="1"/>
</dbReference>
<evidence type="ECO:0000256" key="3">
    <source>
        <dbReference type="ARBA" id="ARBA00022806"/>
    </source>
</evidence>
<dbReference type="PANTHER" id="PTHR18934">
    <property type="entry name" value="ATP-DEPENDENT RNA HELICASE"/>
    <property type="match status" value="1"/>
</dbReference>
<dbReference type="InterPro" id="IPR014001">
    <property type="entry name" value="Helicase_ATP-bd"/>
</dbReference>
<reference evidence="9 11" key="2">
    <citation type="submission" date="2020-08" db="EMBL/GenBank/DDBJ databases">
        <title>Sequencing the genomes of 1000 actinobacteria strains.</title>
        <authorList>
            <person name="Klenk H.-P."/>
        </authorList>
    </citation>
    <scope>NUCLEOTIDE SEQUENCE [LARGE SCALE GENOMIC DNA]</scope>
    <source>
        <strain evidence="9 11">DSM 21065</strain>
    </source>
</reference>
<evidence type="ECO:0000259" key="6">
    <source>
        <dbReference type="PROSITE" id="PS51192"/>
    </source>
</evidence>
<keyword evidence="2" id="KW-0378">Hydrolase</keyword>
<dbReference type="InterPro" id="IPR011545">
    <property type="entry name" value="DEAD/DEAH_box_helicase_dom"/>
</dbReference>
<dbReference type="Pfam" id="PF21010">
    <property type="entry name" value="HA2_C"/>
    <property type="match status" value="1"/>
</dbReference>
<dbReference type="RefSeq" id="WP_035835489.1">
    <property type="nucleotide sequence ID" value="NZ_JACHBQ010000001.1"/>
</dbReference>
<evidence type="ECO:0000256" key="4">
    <source>
        <dbReference type="ARBA" id="ARBA00022840"/>
    </source>
</evidence>
<dbReference type="PANTHER" id="PTHR18934:SF99">
    <property type="entry name" value="ATP-DEPENDENT RNA HELICASE DHX37-RELATED"/>
    <property type="match status" value="1"/>
</dbReference>
<dbReference type="eggNOG" id="COG1643">
    <property type="taxonomic scope" value="Bacteria"/>
</dbReference>
<evidence type="ECO:0000256" key="1">
    <source>
        <dbReference type="ARBA" id="ARBA00022741"/>
    </source>
</evidence>
<dbReference type="Proteomes" id="UP000561726">
    <property type="component" value="Unassembled WGS sequence"/>
</dbReference>
<keyword evidence="3 8" id="KW-0347">Helicase</keyword>
<proteinExistence type="predicted"/>
<dbReference type="Pfam" id="PF00270">
    <property type="entry name" value="DEAD"/>
    <property type="match status" value="1"/>
</dbReference>
<evidence type="ECO:0000313" key="10">
    <source>
        <dbReference type="Proteomes" id="UP000029864"/>
    </source>
</evidence>
<dbReference type="Gene3D" id="1.20.120.1080">
    <property type="match status" value="1"/>
</dbReference>
<comment type="caution">
    <text evidence="8">The sequence shown here is derived from an EMBL/GenBank/DDBJ whole genome shotgun (WGS) entry which is preliminary data.</text>
</comment>
<dbReference type="InterPro" id="IPR011709">
    <property type="entry name" value="DEAD-box_helicase_OB_fold"/>
</dbReference>
<evidence type="ECO:0000259" key="7">
    <source>
        <dbReference type="PROSITE" id="PS51194"/>
    </source>
</evidence>
<keyword evidence="4" id="KW-0067">ATP-binding</keyword>
<dbReference type="Pfam" id="PF11898">
    <property type="entry name" value="DUF3418"/>
    <property type="match status" value="2"/>
</dbReference>
<name>A0A099JNC0_9MICO</name>
<dbReference type="GO" id="GO:0003723">
    <property type="term" value="F:RNA binding"/>
    <property type="evidence" value="ECO:0007669"/>
    <property type="project" value="TreeGrafter"/>
</dbReference>
<dbReference type="Proteomes" id="UP000029864">
    <property type="component" value="Unassembled WGS sequence"/>
</dbReference>
<evidence type="ECO:0000256" key="5">
    <source>
        <dbReference type="SAM" id="MobiDB-lite"/>
    </source>
</evidence>